<keyword evidence="3" id="KW-1003">Cell membrane</keyword>
<dbReference type="GO" id="GO:0055085">
    <property type="term" value="P:transmembrane transport"/>
    <property type="evidence" value="ECO:0007669"/>
    <property type="project" value="InterPro"/>
</dbReference>
<sequence length="277" mass="30956">MKRRAATRTVFQIAAFLVSFIVYIVPFYFIILTSCKSRKDASRLDLTWPTESQFLENCKKVFEANDYMIVRAFFNSMIITIFSVLIIVVSTSLLAFVIQRRNDRSTRMFSLLILAGLIVPSSVVPTYWVLDILHMAKTVIGLVMVEAALNISFATILYRGFMGTIPSAIDEAAIIDGCGTGRLFFHVILPLLKPVTATITVVTTLHVYNDFVNPLYYLPGAKNATVQLSIYNFSGQYGSDWNLVCADILLISIPVVIMYILFNKQIVDGMVMGSVKG</sequence>
<evidence type="ECO:0000256" key="7">
    <source>
        <dbReference type="RuleBase" id="RU363032"/>
    </source>
</evidence>
<evidence type="ECO:0000256" key="1">
    <source>
        <dbReference type="ARBA" id="ARBA00004651"/>
    </source>
</evidence>
<comment type="similarity">
    <text evidence="7">Belongs to the binding-protein-dependent transport system permease family.</text>
</comment>
<dbReference type="GO" id="GO:0005886">
    <property type="term" value="C:plasma membrane"/>
    <property type="evidence" value="ECO:0007669"/>
    <property type="project" value="UniProtKB-SubCell"/>
</dbReference>
<evidence type="ECO:0000256" key="3">
    <source>
        <dbReference type="ARBA" id="ARBA00022475"/>
    </source>
</evidence>
<evidence type="ECO:0000313" key="9">
    <source>
        <dbReference type="EMBL" id="CUO69770.1"/>
    </source>
</evidence>
<dbReference type="Pfam" id="PF00528">
    <property type="entry name" value="BPD_transp_1"/>
    <property type="match status" value="1"/>
</dbReference>
<gene>
    <name evidence="9" type="primary">ycjP_68</name>
    <name evidence="9" type="ORF">ERS852407_03637</name>
</gene>
<dbReference type="EMBL" id="CYZE01000010">
    <property type="protein sequence ID" value="CUO69770.1"/>
    <property type="molecule type" value="Genomic_DNA"/>
</dbReference>
<evidence type="ECO:0000313" key="10">
    <source>
        <dbReference type="Proteomes" id="UP000095651"/>
    </source>
</evidence>
<dbReference type="AlphaFoldDB" id="A0A174H9K3"/>
<feature type="transmembrane region" description="Helical" evidence="7">
    <location>
        <begin position="109"/>
        <end position="128"/>
    </location>
</feature>
<dbReference type="InterPro" id="IPR000515">
    <property type="entry name" value="MetI-like"/>
</dbReference>
<reference evidence="9 10" key="1">
    <citation type="submission" date="2015-09" db="EMBL/GenBank/DDBJ databases">
        <authorList>
            <consortium name="Pathogen Informatics"/>
        </authorList>
    </citation>
    <scope>NUCLEOTIDE SEQUENCE [LARGE SCALE GENOMIC DNA]</scope>
    <source>
        <strain evidence="9 10">2789STDY5608850</strain>
    </source>
</reference>
<keyword evidence="5 7" id="KW-1133">Transmembrane helix</keyword>
<evidence type="ECO:0000256" key="5">
    <source>
        <dbReference type="ARBA" id="ARBA00022989"/>
    </source>
</evidence>
<dbReference type="PANTHER" id="PTHR43744">
    <property type="entry name" value="ABC TRANSPORTER PERMEASE PROTEIN MG189-RELATED-RELATED"/>
    <property type="match status" value="1"/>
</dbReference>
<evidence type="ECO:0000259" key="8">
    <source>
        <dbReference type="PROSITE" id="PS50928"/>
    </source>
</evidence>
<feature type="domain" description="ABC transmembrane type-1" evidence="8">
    <location>
        <begin position="73"/>
        <end position="262"/>
    </location>
</feature>
<proteinExistence type="inferred from homology"/>
<accession>A0A174H9K3</accession>
<feature type="transmembrane region" description="Helical" evidence="7">
    <location>
        <begin position="12"/>
        <end position="31"/>
    </location>
</feature>
<dbReference type="PROSITE" id="PS51257">
    <property type="entry name" value="PROKAR_LIPOPROTEIN"/>
    <property type="match status" value="1"/>
</dbReference>
<organism evidence="9 10">
    <name type="scientific">Hungatella hathewayi</name>
    <dbReference type="NCBI Taxonomy" id="154046"/>
    <lineage>
        <taxon>Bacteria</taxon>
        <taxon>Bacillati</taxon>
        <taxon>Bacillota</taxon>
        <taxon>Clostridia</taxon>
        <taxon>Lachnospirales</taxon>
        <taxon>Lachnospiraceae</taxon>
        <taxon>Hungatella</taxon>
    </lineage>
</organism>
<evidence type="ECO:0000256" key="2">
    <source>
        <dbReference type="ARBA" id="ARBA00022448"/>
    </source>
</evidence>
<keyword evidence="6 7" id="KW-0472">Membrane</keyword>
<dbReference type="CDD" id="cd06261">
    <property type="entry name" value="TM_PBP2"/>
    <property type="match status" value="1"/>
</dbReference>
<feature type="transmembrane region" description="Helical" evidence="7">
    <location>
        <begin position="72"/>
        <end position="97"/>
    </location>
</feature>
<keyword evidence="4 7" id="KW-0812">Transmembrane</keyword>
<dbReference type="RefSeq" id="WP_055657308.1">
    <property type="nucleotide sequence ID" value="NZ_CABIXC010000010.1"/>
</dbReference>
<dbReference type="InterPro" id="IPR035906">
    <property type="entry name" value="MetI-like_sf"/>
</dbReference>
<feature type="transmembrane region" description="Helical" evidence="7">
    <location>
        <begin position="241"/>
        <end position="262"/>
    </location>
</feature>
<feature type="transmembrane region" description="Helical" evidence="7">
    <location>
        <begin position="183"/>
        <end position="208"/>
    </location>
</feature>
<comment type="subcellular location">
    <subcellularLocation>
        <location evidence="1 7">Cell membrane</location>
        <topology evidence="1 7">Multi-pass membrane protein</topology>
    </subcellularLocation>
</comment>
<keyword evidence="2 7" id="KW-0813">Transport</keyword>
<name>A0A174H9K3_9FIRM</name>
<dbReference type="SUPFAM" id="SSF161098">
    <property type="entry name" value="MetI-like"/>
    <property type="match status" value="1"/>
</dbReference>
<dbReference type="Proteomes" id="UP000095651">
    <property type="component" value="Unassembled WGS sequence"/>
</dbReference>
<protein>
    <submittedName>
        <fullName evidence="9">Carbohydrate ABC transporter membrane protein 2, CUT1 family</fullName>
    </submittedName>
</protein>
<dbReference type="Gene3D" id="1.10.3720.10">
    <property type="entry name" value="MetI-like"/>
    <property type="match status" value="1"/>
</dbReference>
<evidence type="ECO:0000256" key="6">
    <source>
        <dbReference type="ARBA" id="ARBA00023136"/>
    </source>
</evidence>
<dbReference type="PANTHER" id="PTHR43744:SF8">
    <property type="entry name" value="SN-GLYCEROL-3-PHOSPHATE TRANSPORT SYSTEM PERMEASE PROTEIN UGPE"/>
    <property type="match status" value="1"/>
</dbReference>
<feature type="transmembrane region" description="Helical" evidence="7">
    <location>
        <begin position="140"/>
        <end position="162"/>
    </location>
</feature>
<evidence type="ECO:0000256" key="4">
    <source>
        <dbReference type="ARBA" id="ARBA00022692"/>
    </source>
</evidence>
<dbReference type="PROSITE" id="PS50928">
    <property type="entry name" value="ABC_TM1"/>
    <property type="match status" value="1"/>
</dbReference>